<feature type="compositionally biased region" description="Basic residues" evidence="1">
    <location>
        <begin position="180"/>
        <end position="191"/>
    </location>
</feature>
<dbReference type="GO" id="GO:0042262">
    <property type="term" value="P:DNA protection"/>
    <property type="evidence" value="ECO:0007669"/>
    <property type="project" value="InterPro"/>
</dbReference>
<reference evidence="2" key="1">
    <citation type="journal article" date="2020" name="Nature">
        <title>Giant virus diversity and host interactions through global metagenomics.</title>
        <authorList>
            <person name="Schulz F."/>
            <person name="Roux S."/>
            <person name="Paez-Espino D."/>
            <person name="Jungbluth S."/>
            <person name="Walsh D.A."/>
            <person name="Denef V.J."/>
            <person name="McMahon K.D."/>
            <person name="Konstantinidis K.T."/>
            <person name="Eloe-Fadrosh E.A."/>
            <person name="Kyrpides N.C."/>
            <person name="Woyke T."/>
        </authorList>
    </citation>
    <scope>NUCLEOTIDE SEQUENCE</scope>
    <source>
        <strain evidence="2">GVMAG-M-3300023179-27</strain>
    </source>
</reference>
<feature type="compositionally biased region" description="Basic residues" evidence="1">
    <location>
        <begin position="240"/>
        <end position="256"/>
    </location>
</feature>
<name>A0A6C0EBC5_9ZZZZ</name>
<feature type="compositionally biased region" description="Acidic residues" evidence="1">
    <location>
        <begin position="227"/>
        <end position="236"/>
    </location>
</feature>
<protein>
    <submittedName>
        <fullName evidence="2">Uncharacterized protein</fullName>
    </submittedName>
</protein>
<accession>A0A6C0EBC5</accession>
<evidence type="ECO:0000256" key="1">
    <source>
        <dbReference type="SAM" id="MobiDB-lite"/>
    </source>
</evidence>
<feature type="compositionally biased region" description="Acidic residues" evidence="1">
    <location>
        <begin position="197"/>
        <end position="209"/>
    </location>
</feature>
<proteinExistence type="predicted"/>
<dbReference type="EMBL" id="MN739792">
    <property type="protein sequence ID" value="QHT26477.1"/>
    <property type="molecule type" value="Genomic_DNA"/>
</dbReference>
<dbReference type="InterPro" id="IPR036620">
    <property type="entry name" value="MC1_sf"/>
</dbReference>
<dbReference type="AlphaFoldDB" id="A0A6C0EBC5"/>
<feature type="region of interest" description="Disordered" evidence="1">
    <location>
        <begin position="1"/>
        <end position="43"/>
    </location>
</feature>
<dbReference type="SUPFAM" id="SSF102875">
    <property type="entry name" value="Chromosomal protein MC1"/>
    <property type="match status" value="1"/>
</dbReference>
<organism evidence="2">
    <name type="scientific">viral metagenome</name>
    <dbReference type="NCBI Taxonomy" id="1070528"/>
    <lineage>
        <taxon>unclassified sequences</taxon>
        <taxon>metagenomes</taxon>
        <taxon>organismal metagenomes</taxon>
    </lineage>
</organism>
<feature type="region of interest" description="Disordered" evidence="1">
    <location>
        <begin position="159"/>
        <end position="256"/>
    </location>
</feature>
<sequence>MAKADTKSKTTDKKSKSKKEEVVEKVEKKPTKKTTKKGTKGEADKKKRYFRSIYKNEGKVVTSGRFSCLKPKQSAQKAIGSIVKALGSKYKQGKPIKFLMVECTRGSKKKMYAYEGYQKALDTPVEVPITKKDGKKDVIVYKRENKVSKSSLEECKDLFPAAKKAGEREEDDEEEEVPKKKTTKKSTKKAAPKNEEPVEEAEEAEEAEEEKPKKKATKKAAKKEEVVVEAEEPEEEEKPKKKATKKAAQKSKKSAN</sequence>
<evidence type="ECO:0000313" key="2">
    <source>
        <dbReference type="EMBL" id="QHT26477.1"/>
    </source>
</evidence>
<feature type="compositionally biased region" description="Basic and acidic residues" evidence="1">
    <location>
        <begin position="1"/>
        <end position="29"/>
    </location>
</feature>